<keyword evidence="5" id="KW-0460">Magnesium</keyword>
<reference evidence="7" key="1">
    <citation type="submission" date="2021-10" db="EMBL/GenBank/DDBJ databases">
        <title>Tropical sea cucumber genome reveals ecological adaptation and Cuvierian tubules defense mechanism.</title>
        <authorList>
            <person name="Chen T."/>
        </authorList>
    </citation>
    <scope>NUCLEOTIDE SEQUENCE</scope>
    <source>
        <strain evidence="7">Nanhai2018</strain>
        <tissue evidence="7">Muscle</tissue>
    </source>
</reference>
<keyword evidence="8" id="KW-1185">Reference proteome</keyword>
<dbReference type="CDD" id="cd00878">
    <property type="entry name" value="Arf_Arl"/>
    <property type="match status" value="1"/>
</dbReference>
<dbReference type="EMBL" id="JAIZAY010000003">
    <property type="protein sequence ID" value="KAJ8044575.1"/>
    <property type="molecule type" value="Genomic_DNA"/>
</dbReference>
<dbReference type="InterPro" id="IPR024156">
    <property type="entry name" value="Small_GTPase_ARF"/>
</dbReference>
<dbReference type="Proteomes" id="UP001152320">
    <property type="component" value="Chromosome 3"/>
</dbReference>
<dbReference type="SMART" id="SM00175">
    <property type="entry name" value="RAB"/>
    <property type="match status" value="1"/>
</dbReference>
<dbReference type="PANTHER" id="PTHR11711">
    <property type="entry name" value="ADP RIBOSYLATION FACTOR-RELATED"/>
    <property type="match status" value="1"/>
</dbReference>
<dbReference type="InterPro" id="IPR027417">
    <property type="entry name" value="P-loop_NTPase"/>
</dbReference>
<dbReference type="AlphaFoldDB" id="A0A9Q1CGM5"/>
<protein>
    <submittedName>
        <fullName evidence="7">ADP-ribosylation factor 1</fullName>
    </submittedName>
</protein>
<evidence type="ECO:0000256" key="1">
    <source>
        <dbReference type="ARBA" id="ARBA00010290"/>
    </source>
</evidence>
<dbReference type="GO" id="GO:0046872">
    <property type="term" value="F:metal ion binding"/>
    <property type="evidence" value="ECO:0007669"/>
    <property type="project" value="UniProtKB-KW"/>
</dbReference>
<dbReference type="OrthoDB" id="9986014at2759"/>
<evidence type="ECO:0000313" key="8">
    <source>
        <dbReference type="Proteomes" id="UP001152320"/>
    </source>
</evidence>
<dbReference type="NCBIfam" id="TIGR00231">
    <property type="entry name" value="small_GTP"/>
    <property type="match status" value="1"/>
</dbReference>
<dbReference type="Gene3D" id="3.40.50.300">
    <property type="entry name" value="P-loop containing nucleotide triphosphate hydrolases"/>
    <property type="match status" value="1"/>
</dbReference>
<comment type="caution">
    <text evidence="7">The sequence shown here is derived from an EMBL/GenBank/DDBJ whole genome shotgun (WGS) entry which is preliminary data.</text>
</comment>
<feature type="binding site" evidence="4">
    <location>
        <begin position="38"/>
        <end position="45"/>
    </location>
    <ligand>
        <name>GTP</name>
        <dbReference type="ChEBI" id="CHEBI:37565"/>
    </ligand>
</feature>
<evidence type="ECO:0000256" key="6">
    <source>
        <dbReference type="RuleBase" id="RU003925"/>
    </source>
</evidence>
<proteinExistence type="inferred from homology"/>
<dbReference type="SUPFAM" id="SSF52540">
    <property type="entry name" value="P-loop containing nucleoside triphosphate hydrolases"/>
    <property type="match status" value="1"/>
</dbReference>
<dbReference type="PRINTS" id="PR00328">
    <property type="entry name" value="SAR1GTPBP"/>
</dbReference>
<keyword evidence="2 4" id="KW-0547">Nucleotide-binding</keyword>
<evidence type="ECO:0000256" key="2">
    <source>
        <dbReference type="ARBA" id="ARBA00022741"/>
    </source>
</evidence>
<dbReference type="PROSITE" id="PS51419">
    <property type="entry name" value="RAB"/>
    <property type="match status" value="1"/>
</dbReference>
<comment type="similarity">
    <text evidence="1 6">Belongs to the small GTPase superfamily. Arf family.</text>
</comment>
<dbReference type="FunFam" id="3.40.50.300:FF:000412">
    <property type="entry name" value="ADP-ribosylation factor 1"/>
    <property type="match status" value="1"/>
</dbReference>
<gene>
    <name evidence="7" type="ORF">HOLleu_07358</name>
</gene>
<name>A0A9Q1CGM5_HOLLE</name>
<keyword evidence="5" id="KW-0479">Metal-binding</keyword>
<dbReference type="GO" id="GO:0005525">
    <property type="term" value="F:GTP binding"/>
    <property type="evidence" value="ECO:0007669"/>
    <property type="project" value="UniProtKB-KW"/>
</dbReference>
<evidence type="ECO:0000256" key="5">
    <source>
        <dbReference type="PIRSR" id="PIRSR606689-2"/>
    </source>
</evidence>
<dbReference type="SMART" id="SM00177">
    <property type="entry name" value="ARF"/>
    <property type="match status" value="1"/>
</dbReference>
<accession>A0A9Q1CGM5</accession>
<feature type="binding site" evidence="4">
    <location>
        <position position="85"/>
    </location>
    <ligand>
        <name>GTP</name>
        <dbReference type="ChEBI" id="CHEBI:37565"/>
    </ligand>
</feature>
<evidence type="ECO:0000256" key="3">
    <source>
        <dbReference type="ARBA" id="ARBA00023134"/>
    </source>
</evidence>
<dbReference type="PROSITE" id="PS51417">
    <property type="entry name" value="ARF"/>
    <property type="match status" value="1"/>
</dbReference>
<feature type="binding site" evidence="5">
    <location>
        <position position="62"/>
    </location>
    <ligand>
        <name>Mg(2+)</name>
        <dbReference type="ChEBI" id="CHEBI:18420"/>
    </ligand>
</feature>
<dbReference type="InterPro" id="IPR005225">
    <property type="entry name" value="Small_GTP-bd"/>
</dbReference>
<feature type="binding site" evidence="4">
    <location>
        <begin position="142"/>
        <end position="145"/>
    </location>
    <ligand>
        <name>GTP</name>
        <dbReference type="ChEBI" id="CHEBI:37565"/>
    </ligand>
</feature>
<organism evidence="7 8">
    <name type="scientific">Holothuria leucospilota</name>
    <name type="common">Black long sea cucumber</name>
    <name type="synonym">Mertensiothuria leucospilota</name>
    <dbReference type="NCBI Taxonomy" id="206669"/>
    <lineage>
        <taxon>Eukaryota</taxon>
        <taxon>Metazoa</taxon>
        <taxon>Echinodermata</taxon>
        <taxon>Eleutherozoa</taxon>
        <taxon>Echinozoa</taxon>
        <taxon>Holothuroidea</taxon>
        <taxon>Aspidochirotacea</taxon>
        <taxon>Aspidochirotida</taxon>
        <taxon>Holothuriidae</taxon>
        <taxon>Holothuria</taxon>
    </lineage>
</organism>
<dbReference type="InterPro" id="IPR006689">
    <property type="entry name" value="Small_GTPase_ARF/SAR"/>
</dbReference>
<sequence length="222" mass="24902">MRSHTVMGKAMGKLSDVLNVDYKFPISGGKESRILMLGLDAAGKTTILYRIKFNETVNTIPTIGFNVETVSPVPNVTLCVWDVGGQQKVRSLWQHYFCETHGLIFVVDSADRNRLWEARDELFRALQNQYMTPGIPVLILANKQDLPGAMKSAEISEVLELKRLSPQHPWHVQETQAHEGEGLTEAFKVLARMVKQFHKELAKQNNSLIQRSAGSSIDATEV</sequence>
<dbReference type="GO" id="GO:0003924">
    <property type="term" value="F:GTPase activity"/>
    <property type="evidence" value="ECO:0007669"/>
    <property type="project" value="InterPro"/>
</dbReference>
<feature type="binding site" evidence="5">
    <location>
        <position position="45"/>
    </location>
    <ligand>
        <name>Mg(2+)</name>
        <dbReference type="ChEBI" id="CHEBI:18420"/>
    </ligand>
</feature>
<dbReference type="GO" id="GO:0030010">
    <property type="term" value="P:establishment of cell polarity"/>
    <property type="evidence" value="ECO:0007669"/>
    <property type="project" value="UniProtKB-ARBA"/>
</dbReference>
<evidence type="ECO:0000256" key="4">
    <source>
        <dbReference type="PIRSR" id="PIRSR606689-1"/>
    </source>
</evidence>
<keyword evidence="3 4" id="KW-0342">GTP-binding</keyword>
<dbReference type="SMART" id="SM00178">
    <property type="entry name" value="SAR"/>
    <property type="match status" value="1"/>
</dbReference>
<dbReference type="Pfam" id="PF00025">
    <property type="entry name" value="Arf"/>
    <property type="match status" value="1"/>
</dbReference>
<evidence type="ECO:0000313" key="7">
    <source>
        <dbReference type="EMBL" id="KAJ8044575.1"/>
    </source>
</evidence>